<dbReference type="AlphaFoldDB" id="A0A314ZMW7"/>
<organism evidence="1 2">
    <name type="scientific">Prunus yedoensis var. nudiflora</name>
    <dbReference type="NCBI Taxonomy" id="2094558"/>
    <lineage>
        <taxon>Eukaryota</taxon>
        <taxon>Viridiplantae</taxon>
        <taxon>Streptophyta</taxon>
        <taxon>Embryophyta</taxon>
        <taxon>Tracheophyta</taxon>
        <taxon>Spermatophyta</taxon>
        <taxon>Magnoliopsida</taxon>
        <taxon>eudicotyledons</taxon>
        <taxon>Gunneridae</taxon>
        <taxon>Pentapetalae</taxon>
        <taxon>rosids</taxon>
        <taxon>fabids</taxon>
        <taxon>Rosales</taxon>
        <taxon>Rosaceae</taxon>
        <taxon>Amygdaloideae</taxon>
        <taxon>Amygdaleae</taxon>
        <taxon>Prunus</taxon>
    </lineage>
</organism>
<keyword evidence="2" id="KW-1185">Reference proteome</keyword>
<sequence length="90" mass="10287">MEFDESAYPKPPFKCRVIFELPFNSSLCVKSFGAHLVMPEYENVSTSMEVLIHEGTSKREIIGEDIGSPVEDDEDFEDDYLSCEDDEELD</sequence>
<proteinExistence type="predicted"/>
<evidence type="ECO:0000313" key="1">
    <source>
        <dbReference type="EMBL" id="PQQ20659.1"/>
    </source>
</evidence>
<dbReference type="Proteomes" id="UP000250321">
    <property type="component" value="Unassembled WGS sequence"/>
</dbReference>
<protein>
    <submittedName>
        <fullName evidence="1">Uncharacterized protein</fullName>
    </submittedName>
</protein>
<comment type="caution">
    <text evidence="1">The sequence shown here is derived from an EMBL/GenBank/DDBJ whole genome shotgun (WGS) entry which is preliminary data.</text>
</comment>
<dbReference type="EMBL" id="PJQY01000029">
    <property type="protein sequence ID" value="PQQ20659.1"/>
    <property type="molecule type" value="Genomic_DNA"/>
</dbReference>
<name>A0A314ZMW7_PRUYE</name>
<dbReference type="STRING" id="2094558.A0A314ZMW7"/>
<gene>
    <name evidence="1" type="ORF">Pyn_04171</name>
</gene>
<evidence type="ECO:0000313" key="2">
    <source>
        <dbReference type="Proteomes" id="UP000250321"/>
    </source>
</evidence>
<reference evidence="1 2" key="1">
    <citation type="submission" date="2018-02" db="EMBL/GenBank/DDBJ databases">
        <title>Draft genome of wild Prunus yedoensis var. nudiflora.</title>
        <authorList>
            <person name="Baek S."/>
            <person name="Kim J.-H."/>
            <person name="Choi K."/>
            <person name="Kim G.-B."/>
            <person name="Cho A."/>
            <person name="Jang H."/>
            <person name="Shin C.-H."/>
            <person name="Yu H.-J."/>
            <person name="Mun J.-H."/>
        </authorList>
    </citation>
    <scope>NUCLEOTIDE SEQUENCE [LARGE SCALE GENOMIC DNA]</scope>
    <source>
        <strain evidence="2">cv. Jeju island</strain>
        <tissue evidence="1">Leaf</tissue>
    </source>
</reference>
<accession>A0A314ZMW7</accession>